<keyword evidence="4" id="KW-1185">Reference proteome</keyword>
<dbReference type="Pfam" id="PF13439">
    <property type="entry name" value="Glyco_transf_4"/>
    <property type="match status" value="1"/>
</dbReference>
<dbReference type="InterPro" id="IPR028098">
    <property type="entry name" value="Glyco_trans_4-like_N"/>
</dbReference>
<dbReference type="OrthoDB" id="139410at2"/>
<dbReference type="Pfam" id="PF00534">
    <property type="entry name" value="Glycos_transf_1"/>
    <property type="match status" value="1"/>
</dbReference>
<organism evidence="3 4">
    <name type="scientific">Paenibacillus whitsoniae</name>
    <dbReference type="NCBI Taxonomy" id="2496558"/>
    <lineage>
        <taxon>Bacteria</taxon>
        <taxon>Bacillati</taxon>
        <taxon>Bacillota</taxon>
        <taxon>Bacilli</taxon>
        <taxon>Bacillales</taxon>
        <taxon>Paenibacillaceae</taxon>
        <taxon>Paenibacillus</taxon>
    </lineage>
</organism>
<dbReference type="PANTHER" id="PTHR45947:SF3">
    <property type="entry name" value="SULFOQUINOVOSYL TRANSFERASE SQD2"/>
    <property type="match status" value="1"/>
</dbReference>
<feature type="domain" description="Glycosyl transferase family 1" evidence="1">
    <location>
        <begin position="191"/>
        <end position="355"/>
    </location>
</feature>
<dbReference type="AlphaFoldDB" id="A0A3S0C5S7"/>
<dbReference type="InterPro" id="IPR001296">
    <property type="entry name" value="Glyco_trans_1"/>
</dbReference>
<proteinExistence type="predicted"/>
<dbReference type="SUPFAM" id="SSF53756">
    <property type="entry name" value="UDP-Glycosyltransferase/glycogen phosphorylase"/>
    <property type="match status" value="1"/>
</dbReference>
<evidence type="ECO:0000313" key="3">
    <source>
        <dbReference type="EMBL" id="RTE01331.1"/>
    </source>
</evidence>
<comment type="caution">
    <text evidence="3">The sequence shown here is derived from an EMBL/GenBank/DDBJ whole genome shotgun (WGS) entry which is preliminary data.</text>
</comment>
<evidence type="ECO:0000259" key="2">
    <source>
        <dbReference type="Pfam" id="PF13439"/>
    </source>
</evidence>
<dbReference type="PANTHER" id="PTHR45947">
    <property type="entry name" value="SULFOQUINOVOSYL TRANSFERASE SQD2"/>
    <property type="match status" value="1"/>
</dbReference>
<evidence type="ECO:0000313" key="4">
    <source>
        <dbReference type="Proteomes" id="UP000276128"/>
    </source>
</evidence>
<keyword evidence="3" id="KW-0808">Transferase</keyword>
<dbReference type="EMBL" id="RXHU01000139">
    <property type="protein sequence ID" value="RTE01331.1"/>
    <property type="molecule type" value="Genomic_DNA"/>
</dbReference>
<dbReference type="GO" id="GO:0016757">
    <property type="term" value="F:glycosyltransferase activity"/>
    <property type="evidence" value="ECO:0007669"/>
    <property type="project" value="InterPro"/>
</dbReference>
<dbReference type="Gene3D" id="3.40.50.2000">
    <property type="entry name" value="Glycogen Phosphorylase B"/>
    <property type="match status" value="2"/>
</dbReference>
<dbReference type="Proteomes" id="UP000276128">
    <property type="component" value="Unassembled WGS sequence"/>
</dbReference>
<protein>
    <submittedName>
        <fullName evidence="3">Glycosyltransferase family 1 protein</fullName>
    </submittedName>
</protein>
<feature type="domain" description="Glycosyltransferase subfamily 4-like N-terminal" evidence="2">
    <location>
        <begin position="19"/>
        <end position="166"/>
    </location>
</feature>
<evidence type="ECO:0000259" key="1">
    <source>
        <dbReference type="Pfam" id="PF00534"/>
    </source>
</evidence>
<reference evidence="3 4" key="1">
    <citation type="submission" date="2018-12" db="EMBL/GenBank/DDBJ databases">
        <title>Bacillus ochoae sp. nov., Paenibacillus whitsoniae sp. nov., Paenibacillus spiritus sp. nov. Isolated from the Mars Exploration Rover during spacecraft assembly.</title>
        <authorList>
            <person name="Seuylemezian A."/>
            <person name="Vaishampayan P."/>
        </authorList>
    </citation>
    <scope>NUCLEOTIDE SEQUENCE [LARGE SCALE GENOMIC DNA]</scope>
    <source>
        <strain evidence="3 4">MER 54</strain>
    </source>
</reference>
<sequence>MVIVSPGAFAIPSEKSSSVEQVIQKTAEPLAAHVPVTVIGRKTSFQRAKEVRGGVTYVRVPFMGPGTYIAGAMREIAGIKPAVIQVDNRPRYVWRLRRKFPHATISLVLHSTYFISEPHIALSRLRACLRAATTIIVNSEFLKAYLQKKVPAAAHKIVVNYLGVDTGSFISKWSPEGEAARRMMLRERGFEGRKIILYAGRLIPQKGVHHLLEAMPAIIQREPRALLVIVGSAFYGSRRVTPYVARLKKRARALAGHVVFVPYVKHQDIPAWMRLAEVAVVPSIGKEAFGLVNVEAMASGVPVVATRAGGIQEVVEDGQTGVLVSIPKIRRELAASLLRVLQDDDLQRKLGEQGIARVQEKFTWQRSAEKRLELYARWLENARSGG</sequence>
<name>A0A3S0C5S7_9BACL</name>
<dbReference type="InterPro" id="IPR050194">
    <property type="entry name" value="Glycosyltransferase_grp1"/>
</dbReference>
<accession>A0A3S0C5S7</accession>
<gene>
    <name evidence="3" type="ORF">EJQ19_31050</name>
</gene>
<dbReference type="CDD" id="cd03801">
    <property type="entry name" value="GT4_PimA-like"/>
    <property type="match status" value="1"/>
</dbReference>